<dbReference type="EMBL" id="MAIC01000001">
    <property type="protein sequence ID" value="OPB81164.1"/>
    <property type="molecule type" value="Genomic_DNA"/>
</dbReference>
<dbReference type="Proteomes" id="UP000190816">
    <property type="component" value="Unassembled WGS sequence"/>
</dbReference>
<proteinExistence type="predicted"/>
<name>A0AAJ3NGJ2_9FLAO</name>
<reference evidence="1 2" key="1">
    <citation type="submission" date="2016-06" db="EMBL/GenBank/DDBJ databases">
        <authorList>
            <person name="Nicholson A.C."/>
        </authorList>
    </citation>
    <scope>NUCLEOTIDE SEQUENCE [LARGE SCALE GENOMIC DNA]</scope>
    <source>
        <strain evidence="1 2">G4123</strain>
    </source>
</reference>
<accession>A0AAJ3NGJ2</accession>
<gene>
    <name evidence="1" type="ORF">BAY32_00360</name>
</gene>
<sequence>MSNCEGQNKKTVPSSKINKKNAINNSIKNDTMKYFNIDKYKDWELDNSYTTSTDKRKFLKKGNERIEINFLPDGIQVRLRKFDSPYEKIEGYSNSTKLLIVEGFDFYGSPIDKTIQYDEKHQVIQEIDYEKTYGFTIKDLIEKIRKEYHVDLENISQGGSVRRNGKDGISYYEVSLKSKEEPLKMDYILVDGTTGKTLFKSYYYMKGDGKNPFDEYLETLRNK</sequence>
<organism evidence="1 2">
    <name type="scientific">Elizabethkingia ursingii</name>
    <dbReference type="NCBI Taxonomy" id="1756150"/>
    <lineage>
        <taxon>Bacteria</taxon>
        <taxon>Pseudomonadati</taxon>
        <taxon>Bacteroidota</taxon>
        <taxon>Flavobacteriia</taxon>
        <taxon>Flavobacteriales</taxon>
        <taxon>Weeksellaceae</taxon>
        <taxon>Elizabethkingia</taxon>
    </lineage>
</organism>
<dbReference type="KEGG" id="ego:BBD34_16760"/>
<evidence type="ECO:0000313" key="1">
    <source>
        <dbReference type="EMBL" id="OPB81164.1"/>
    </source>
</evidence>
<evidence type="ECO:0000313" key="2">
    <source>
        <dbReference type="Proteomes" id="UP000190816"/>
    </source>
</evidence>
<dbReference type="AlphaFoldDB" id="A0AAJ3NGJ2"/>
<protein>
    <submittedName>
        <fullName evidence="1">Uncharacterized protein</fullName>
    </submittedName>
</protein>
<comment type="caution">
    <text evidence="1">The sequence shown here is derived from an EMBL/GenBank/DDBJ whole genome shotgun (WGS) entry which is preliminary data.</text>
</comment>